<protein>
    <submittedName>
        <fullName evidence="1">Uncharacterized protein</fullName>
    </submittedName>
</protein>
<gene>
    <name evidence="1" type="ORF">B7O98_09005</name>
</gene>
<evidence type="ECO:0000313" key="1">
    <source>
        <dbReference type="EMBL" id="PUA31627.1"/>
    </source>
</evidence>
<accession>A0A2R7Y2P5</accession>
<name>A0A2R7Y2P5_9CREN</name>
<organism evidence="1 2">
    <name type="scientific">Zestosphaera tikiterensis</name>
    <dbReference type="NCBI Taxonomy" id="1973259"/>
    <lineage>
        <taxon>Archaea</taxon>
        <taxon>Thermoproteota</taxon>
        <taxon>Thermoprotei</taxon>
        <taxon>Desulfurococcales</taxon>
        <taxon>Desulfurococcaceae</taxon>
        <taxon>Zestosphaera</taxon>
    </lineage>
</organism>
<evidence type="ECO:0000313" key="2">
    <source>
        <dbReference type="Proteomes" id="UP000244093"/>
    </source>
</evidence>
<dbReference type="AlphaFoldDB" id="A0A2R7Y2P5"/>
<sequence length="289" mass="33003">MYGASLRLLKTLEGSYKPGASELPLLAEVARMNKLYLAFLRAVRDSLPGEWASEEERFRRYIGGSLEVAKALRGLRYGFYKFRRPVDHVSVDLDLLIHVDDVREAVRRLTSRGFRIAVSEPYTVTLKRGGFIVDLYTHPSFAWIVYMDGLRILKDYSEEFEVNGTYVSGITREAEVAVAAAHAVYKEHMILLIDCLTAWSWLTGRTICVAEELGARRALEKLLNICREIRVGISEAPYKLPHSSLLEIYAEKFSEDPTFRATIMNILRYVVKRGDSGRAILQRLTRKSY</sequence>
<reference evidence="1" key="2">
    <citation type="journal article" date="2018" name="Syst. Appl. Microbiol.">
        <title>A new symbiotic nanoarchaeote (Candidatus Nanoclepta minutus) and its host (Zestosphaera tikiterensis gen. nov., sp. nov.) from a New Zealand hot spring.</title>
        <authorList>
            <person name="St John E."/>
            <person name="Liu Y."/>
            <person name="Podar M."/>
            <person name="Stott M.B."/>
            <person name="Meneghin J."/>
            <person name="Chen Z."/>
            <person name="Lagutin K."/>
            <person name="Mitchell K."/>
            <person name="Reysenbach A.L."/>
        </authorList>
    </citation>
    <scope>NUCLEOTIDE SEQUENCE [LARGE SCALE GENOMIC DNA]</scope>
    <source>
        <strain evidence="1">NZ3</strain>
    </source>
</reference>
<reference evidence="1" key="1">
    <citation type="submission" date="2017-04" db="EMBL/GenBank/DDBJ databases">
        <authorList>
            <person name="Afonso C.L."/>
            <person name="Miller P.J."/>
            <person name="Scott M.A."/>
            <person name="Spackman E."/>
            <person name="Goraichik I."/>
            <person name="Dimitrov K.M."/>
            <person name="Suarez D.L."/>
            <person name="Swayne D.E."/>
        </authorList>
    </citation>
    <scope>NUCLEOTIDE SEQUENCE</scope>
    <source>
        <strain evidence="1">NZ3</strain>
    </source>
</reference>
<dbReference type="Proteomes" id="UP000244093">
    <property type="component" value="Unassembled WGS sequence"/>
</dbReference>
<dbReference type="EMBL" id="NBVN01000008">
    <property type="protein sequence ID" value="PUA31627.1"/>
    <property type="molecule type" value="Genomic_DNA"/>
</dbReference>
<proteinExistence type="predicted"/>
<comment type="caution">
    <text evidence="1">The sequence shown here is derived from an EMBL/GenBank/DDBJ whole genome shotgun (WGS) entry which is preliminary data.</text>
</comment>